<protein>
    <recommendedName>
        <fullName evidence="3">CBM-cenC domain-containing protein</fullName>
    </recommendedName>
</protein>
<dbReference type="EMBL" id="JPMD01000014">
    <property type="protein sequence ID" value="KEZ87217.1"/>
    <property type="molecule type" value="Genomic_DNA"/>
</dbReference>
<comment type="caution">
    <text evidence="1">The sequence shown here is derived from an EMBL/GenBank/DDBJ whole genome shotgun (WGS) entry which is preliminary data.</text>
</comment>
<dbReference type="Proteomes" id="UP000028542">
    <property type="component" value="Unassembled WGS sequence"/>
</dbReference>
<organism evidence="1 2">
    <name type="scientific">Clostridium sulfidigenes</name>
    <dbReference type="NCBI Taxonomy" id="318464"/>
    <lineage>
        <taxon>Bacteria</taxon>
        <taxon>Bacillati</taxon>
        <taxon>Bacillota</taxon>
        <taxon>Clostridia</taxon>
        <taxon>Eubacteriales</taxon>
        <taxon>Clostridiaceae</taxon>
        <taxon>Clostridium</taxon>
    </lineage>
</organism>
<evidence type="ECO:0008006" key="3">
    <source>
        <dbReference type="Google" id="ProtNLM"/>
    </source>
</evidence>
<proteinExistence type="predicted"/>
<evidence type="ECO:0000313" key="1">
    <source>
        <dbReference type="EMBL" id="KEZ87217.1"/>
    </source>
</evidence>
<name>A0A084JE33_9CLOT</name>
<evidence type="ECO:0000313" key="2">
    <source>
        <dbReference type="Proteomes" id="UP000028542"/>
    </source>
</evidence>
<gene>
    <name evidence="1" type="ORF">IO99_06435</name>
</gene>
<reference evidence="1 2" key="1">
    <citation type="submission" date="2014-07" db="EMBL/GenBank/DDBJ databases">
        <title>Draft genome of Clostridium sulfidigenes 113A isolated from sediments associated with methane hydrate from Krishna Godavari basin.</title>
        <authorList>
            <person name="Honkalas V.S."/>
            <person name="Dabir A.P."/>
            <person name="Arora P."/>
            <person name="Dhakephalkar P.K."/>
        </authorList>
    </citation>
    <scope>NUCLEOTIDE SEQUENCE [LARGE SCALE GENOMIC DNA]</scope>
    <source>
        <strain evidence="1 2">113A</strain>
    </source>
</reference>
<dbReference type="STRING" id="318464.IO99_06435"/>
<dbReference type="AlphaFoldDB" id="A0A084JE33"/>
<keyword evidence="2" id="KW-1185">Reference proteome</keyword>
<accession>A0A084JE33</accession>
<dbReference type="Gene3D" id="2.60.120.260">
    <property type="entry name" value="Galactose-binding domain-like"/>
    <property type="match status" value="3"/>
</dbReference>
<dbReference type="eggNOG" id="ENOG5030YKP">
    <property type="taxonomic scope" value="Bacteria"/>
</dbReference>
<dbReference type="RefSeq" id="WP_035131436.1">
    <property type="nucleotide sequence ID" value="NZ_JPMD01000014.1"/>
</dbReference>
<sequence length="483" mass="51832">MCNLLQNSSFEVGLGGWGINNVSLESRLAFEGTQAALMNTGISSLYQDVILPQVGNRPLLLSFSALSLYDNLIRPSRGSLVVEVIWQNSSGNPIGTGLRLLIPTTMLVDNDNRLTYVEVTDRPPSNAVRARLQFSKAALVTGDNPIILDNIILAPVEDINLITNPGFQERLFDWTSINSVASGLQSYEGTINAVLNSGGIGNIYQDVPISSLPANSSYLLSFAVRRGTVGSDLVVKVDYRNNIGSLGLGLNLLIPANTLNQRGWKTYAIATGIAAPVGATIARVSFEGTAPNISTLVDNVILTMVKTPNLLLNPSFEDNLNNWTSENVISTTSGDEFEGEWHARAGNSAYIFQDVNIEGAGCCYLLTFGAQGLIDSDALAEVIWLNSEKREIGLGTSLVIPEFALFKQIGTGQDTLIWTLFASVTEPAPPEATAARVLFSVPASSTLEIDLVSFTGLSCPHPPPTRGIKFQDILNDGSANKRI</sequence>